<accession>A0A8S1HBV4</accession>
<dbReference type="OrthoDB" id="5832592at2759"/>
<sequence>MSSSSSDNRLPERYRCTLRLERAPTNSSAVRRSTSEESDISSLCNSISNIVTKTFSRVSSTVTARNEDFSPPGEPQADPERNYCLGRTFDEATRFNQPLAPMRKVTFDALQSVQEVHVLSQNSTFPKCSSRGTNNPWRRYGALKKICQVGGFAPTGESRTQRKNRMALVHIESGTNPPPPPPTCQMTLNRVRDKTGKNQLNIQLEIDNQMQAEELACSLAQQIKAHVMAQGESWTRKETAYDDS</sequence>
<dbReference type="Proteomes" id="UP000835052">
    <property type="component" value="Unassembled WGS sequence"/>
</dbReference>
<organism evidence="1 2">
    <name type="scientific">Caenorhabditis auriculariae</name>
    <dbReference type="NCBI Taxonomy" id="2777116"/>
    <lineage>
        <taxon>Eukaryota</taxon>
        <taxon>Metazoa</taxon>
        <taxon>Ecdysozoa</taxon>
        <taxon>Nematoda</taxon>
        <taxon>Chromadorea</taxon>
        <taxon>Rhabditida</taxon>
        <taxon>Rhabditina</taxon>
        <taxon>Rhabditomorpha</taxon>
        <taxon>Rhabditoidea</taxon>
        <taxon>Rhabditidae</taxon>
        <taxon>Peloderinae</taxon>
        <taxon>Caenorhabditis</taxon>
    </lineage>
</organism>
<proteinExistence type="predicted"/>
<evidence type="ECO:0000313" key="2">
    <source>
        <dbReference type="Proteomes" id="UP000835052"/>
    </source>
</evidence>
<dbReference type="EMBL" id="CAJGYM010000031">
    <property type="protein sequence ID" value="CAD6193004.1"/>
    <property type="molecule type" value="Genomic_DNA"/>
</dbReference>
<comment type="caution">
    <text evidence="1">The sequence shown here is derived from an EMBL/GenBank/DDBJ whole genome shotgun (WGS) entry which is preliminary data.</text>
</comment>
<keyword evidence="2" id="KW-1185">Reference proteome</keyword>
<gene>
    <name evidence="1" type="ORF">CAUJ_LOCUS8923</name>
</gene>
<reference evidence="1" key="1">
    <citation type="submission" date="2020-10" db="EMBL/GenBank/DDBJ databases">
        <authorList>
            <person name="Kikuchi T."/>
        </authorList>
    </citation>
    <scope>NUCLEOTIDE SEQUENCE</scope>
    <source>
        <strain evidence="1">NKZ352</strain>
    </source>
</reference>
<protein>
    <submittedName>
        <fullName evidence="1">Uncharacterized protein</fullName>
    </submittedName>
</protein>
<dbReference type="AlphaFoldDB" id="A0A8S1HBV4"/>
<name>A0A8S1HBV4_9PELO</name>
<evidence type="ECO:0000313" key="1">
    <source>
        <dbReference type="EMBL" id="CAD6193004.1"/>
    </source>
</evidence>